<evidence type="ECO:0000313" key="9">
    <source>
        <dbReference type="EMBL" id="ORY64838.1"/>
    </source>
</evidence>
<comment type="caution">
    <text evidence="9">The sequence shown here is derived from an EMBL/GenBank/DDBJ whole genome shotgun (WGS) entry which is preliminary data.</text>
</comment>
<dbReference type="InParanoid" id="A0A1Y2DZX7"/>
<dbReference type="PANTHER" id="PTHR47540:SF6">
    <property type="entry name" value="ZN(II)2CYS6 TRANSCRIPTION FACTOR (EUROFUNG)"/>
    <property type="match status" value="1"/>
</dbReference>
<comment type="subcellular location">
    <subcellularLocation>
        <location evidence="1">Nucleus</location>
    </subcellularLocation>
</comment>
<dbReference type="GO" id="GO:0000981">
    <property type="term" value="F:DNA-binding transcription factor activity, RNA polymerase II-specific"/>
    <property type="evidence" value="ECO:0007669"/>
    <property type="project" value="InterPro"/>
</dbReference>
<accession>A0A1Y2DZX7</accession>
<dbReference type="PROSITE" id="PS50048">
    <property type="entry name" value="ZN2_CY6_FUNGAL_2"/>
    <property type="match status" value="1"/>
</dbReference>
<dbReference type="Proteomes" id="UP000193689">
    <property type="component" value="Unassembled WGS sequence"/>
</dbReference>
<dbReference type="Pfam" id="PF00172">
    <property type="entry name" value="Zn_clus"/>
    <property type="match status" value="1"/>
</dbReference>
<dbReference type="GO" id="GO:0043565">
    <property type="term" value="F:sequence-specific DNA binding"/>
    <property type="evidence" value="ECO:0007669"/>
    <property type="project" value="TreeGrafter"/>
</dbReference>
<evidence type="ECO:0000256" key="6">
    <source>
        <dbReference type="ARBA" id="ARBA00023242"/>
    </source>
</evidence>
<dbReference type="GO" id="GO:0005634">
    <property type="term" value="C:nucleus"/>
    <property type="evidence" value="ECO:0007669"/>
    <property type="project" value="UniProtKB-SubCell"/>
</dbReference>
<dbReference type="SMART" id="SM00906">
    <property type="entry name" value="Fungal_trans"/>
    <property type="match status" value="1"/>
</dbReference>
<dbReference type="SMART" id="SM00066">
    <property type="entry name" value="GAL4"/>
    <property type="match status" value="1"/>
</dbReference>
<organism evidence="9 10">
    <name type="scientific">Pseudomassariella vexata</name>
    <dbReference type="NCBI Taxonomy" id="1141098"/>
    <lineage>
        <taxon>Eukaryota</taxon>
        <taxon>Fungi</taxon>
        <taxon>Dikarya</taxon>
        <taxon>Ascomycota</taxon>
        <taxon>Pezizomycotina</taxon>
        <taxon>Sordariomycetes</taxon>
        <taxon>Xylariomycetidae</taxon>
        <taxon>Amphisphaeriales</taxon>
        <taxon>Pseudomassariaceae</taxon>
        <taxon>Pseudomassariella</taxon>
    </lineage>
</organism>
<evidence type="ECO:0000256" key="3">
    <source>
        <dbReference type="ARBA" id="ARBA00023015"/>
    </source>
</evidence>
<dbReference type="SUPFAM" id="SSF57701">
    <property type="entry name" value="Zn2/Cys6 DNA-binding domain"/>
    <property type="match status" value="1"/>
</dbReference>
<dbReference type="Gene3D" id="4.10.240.10">
    <property type="entry name" value="Zn(2)-C6 fungal-type DNA-binding domain"/>
    <property type="match status" value="1"/>
</dbReference>
<dbReference type="AlphaFoldDB" id="A0A1Y2DZX7"/>
<dbReference type="GeneID" id="63772070"/>
<name>A0A1Y2DZX7_9PEZI</name>
<evidence type="ECO:0000259" key="8">
    <source>
        <dbReference type="PROSITE" id="PS50048"/>
    </source>
</evidence>
<dbReference type="CDD" id="cd12148">
    <property type="entry name" value="fungal_TF_MHR"/>
    <property type="match status" value="1"/>
</dbReference>
<dbReference type="Pfam" id="PF04082">
    <property type="entry name" value="Fungal_trans"/>
    <property type="match status" value="1"/>
</dbReference>
<reference evidence="9 10" key="1">
    <citation type="submission" date="2016-07" db="EMBL/GenBank/DDBJ databases">
        <title>Pervasive Adenine N6-methylation of Active Genes in Fungi.</title>
        <authorList>
            <consortium name="DOE Joint Genome Institute"/>
            <person name="Mondo S.J."/>
            <person name="Dannebaum R.O."/>
            <person name="Kuo R.C."/>
            <person name="Labutti K."/>
            <person name="Haridas S."/>
            <person name="Kuo A."/>
            <person name="Salamov A."/>
            <person name="Ahrendt S.R."/>
            <person name="Lipzen A."/>
            <person name="Sullivan W."/>
            <person name="Andreopoulos W.B."/>
            <person name="Clum A."/>
            <person name="Lindquist E."/>
            <person name="Daum C."/>
            <person name="Ramamoorthy G.K."/>
            <person name="Gryganskyi A."/>
            <person name="Culley D."/>
            <person name="Magnuson J.K."/>
            <person name="James T.Y."/>
            <person name="O'Malley M.A."/>
            <person name="Stajich J.E."/>
            <person name="Spatafora J.W."/>
            <person name="Visel A."/>
            <person name="Grigoriev I.V."/>
        </authorList>
    </citation>
    <scope>NUCLEOTIDE SEQUENCE [LARGE SCALE GENOMIC DNA]</scope>
    <source>
        <strain evidence="9 10">CBS 129021</strain>
    </source>
</reference>
<evidence type="ECO:0000313" key="10">
    <source>
        <dbReference type="Proteomes" id="UP000193689"/>
    </source>
</evidence>
<keyword evidence="10" id="KW-1185">Reference proteome</keyword>
<dbReference type="InterPro" id="IPR007219">
    <property type="entry name" value="XnlR_reg_dom"/>
</dbReference>
<keyword evidence="2" id="KW-0479">Metal-binding</keyword>
<dbReference type="InterPro" id="IPR051711">
    <property type="entry name" value="Stress_Response_Reg"/>
</dbReference>
<dbReference type="GO" id="GO:0006351">
    <property type="term" value="P:DNA-templated transcription"/>
    <property type="evidence" value="ECO:0007669"/>
    <property type="project" value="InterPro"/>
</dbReference>
<dbReference type="GO" id="GO:0045944">
    <property type="term" value="P:positive regulation of transcription by RNA polymerase II"/>
    <property type="evidence" value="ECO:0007669"/>
    <property type="project" value="TreeGrafter"/>
</dbReference>
<dbReference type="InterPro" id="IPR001138">
    <property type="entry name" value="Zn2Cys6_DnaBD"/>
</dbReference>
<keyword evidence="6" id="KW-0539">Nucleus</keyword>
<evidence type="ECO:0000256" key="7">
    <source>
        <dbReference type="SAM" id="MobiDB-lite"/>
    </source>
</evidence>
<evidence type="ECO:0000256" key="4">
    <source>
        <dbReference type="ARBA" id="ARBA00023125"/>
    </source>
</evidence>
<keyword evidence="4" id="KW-0238">DNA-binding</keyword>
<dbReference type="InterPro" id="IPR036864">
    <property type="entry name" value="Zn2-C6_fun-type_DNA-bd_sf"/>
</dbReference>
<dbReference type="PROSITE" id="PS00463">
    <property type="entry name" value="ZN2_CY6_FUNGAL_1"/>
    <property type="match status" value="1"/>
</dbReference>
<dbReference type="FunCoup" id="A0A1Y2DZX7">
    <property type="interactions" value="477"/>
</dbReference>
<sequence>MPEEQSTIPSASRKRKYSPSEDSTIAIDVLNKTRKKPTACTKCHARKVKCPGGYPCPNCQQAGCPQDCTYPVREQKVTVPSSYIEKLLAENKRLREQSVRDEPHHGGIIEAIESSTEHSEAARNPLLDDRSWFFPLSNSQMPVHIGEAADTSFATRLRQAIAEDPTISHIPRQHYVTDARIFALSEAECPWPTLSRARLLIRFAMEVVGSCYHCFRKSDVHNRMQHHYRNLSAPNPMFACKLWALFALGEVYSCRTSSTSEEDFPGLAYFSQATKMLSRLRERPQFDTIEILLLLSLYSLLMNRRYSAYFLASSAVRMSVIMGMHQAMPDYQLPDRAAREHRARIWWTAYTFDRLWASKMGHPVSIQDEDISVDLPSDTGISDADAADFLAADYMNASIRLARISRDIISSIYNRKTTNIPFSQRVQKALGDLRGWVGALPKHLQIDSREGERPLARNVQLLHLSFNQYVIQATRPILLHVFQTHKELWAAPHQTPELKQAIGETALALAEACIRCARHSHRLLSESWIDGSFAIFDYTYAQYLFSAATILAISHLSIGQNNENDKDNFESANLFLEQLKRNGNFAATELCQHFDALRVVVRAHCPRSSTGDHFDGANGANSALNFPRPSMTTEPFTRDIVPHGTDSQPMMTAEMALAEPSVQDFLSQADLDLRFLDTHMQDSHFQSLYVGLQDIEWGRDINRRM</sequence>
<protein>
    <submittedName>
        <fullName evidence="9">Fungal-specific transcription factor domain-domain-containing protein</fullName>
    </submittedName>
</protein>
<gene>
    <name evidence="9" type="ORF">BCR38DRAFT_341296</name>
</gene>
<keyword evidence="5" id="KW-0804">Transcription</keyword>
<dbReference type="PANTHER" id="PTHR47540">
    <property type="entry name" value="THIAMINE REPRESSIBLE GENES REGULATORY PROTEIN THI5"/>
    <property type="match status" value="1"/>
</dbReference>
<evidence type="ECO:0000256" key="2">
    <source>
        <dbReference type="ARBA" id="ARBA00022723"/>
    </source>
</evidence>
<feature type="domain" description="Zn(2)-C6 fungal-type" evidence="8">
    <location>
        <begin position="39"/>
        <end position="70"/>
    </location>
</feature>
<evidence type="ECO:0000256" key="1">
    <source>
        <dbReference type="ARBA" id="ARBA00004123"/>
    </source>
</evidence>
<dbReference type="STRING" id="1141098.A0A1Y2DZX7"/>
<keyword evidence="3" id="KW-0805">Transcription regulation</keyword>
<dbReference type="EMBL" id="MCFJ01000006">
    <property type="protein sequence ID" value="ORY64838.1"/>
    <property type="molecule type" value="Genomic_DNA"/>
</dbReference>
<proteinExistence type="predicted"/>
<evidence type="ECO:0000256" key="5">
    <source>
        <dbReference type="ARBA" id="ARBA00023163"/>
    </source>
</evidence>
<dbReference type="OrthoDB" id="3266505at2759"/>
<feature type="region of interest" description="Disordered" evidence="7">
    <location>
        <begin position="1"/>
        <end position="21"/>
    </location>
</feature>
<dbReference type="GO" id="GO:0008270">
    <property type="term" value="F:zinc ion binding"/>
    <property type="evidence" value="ECO:0007669"/>
    <property type="project" value="InterPro"/>
</dbReference>
<dbReference type="CDD" id="cd00067">
    <property type="entry name" value="GAL4"/>
    <property type="match status" value="1"/>
</dbReference>
<feature type="compositionally biased region" description="Polar residues" evidence="7">
    <location>
        <begin position="1"/>
        <end position="10"/>
    </location>
</feature>
<dbReference type="RefSeq" id="XP_040715991.1">
    <property type="nucleotide sequence ID" value="XM_040855858.1"/>
</dbReference>